<gene>
    <name evidence="2" type="ORF">MBORA_13500</name>
</gene>
<comment type="similarity">
    <text evidence="1">Belongs to the DegT/DnrJ/EryC1 family.</text>
</comment>
<comment type="caution">
    <text evidence="2">The sequence shown here is derived from an EMBL/GenBank/DDBJ whole genome shotgun (WGS) entry which is preliminary data.</text>
</comment>
<dbReference type="EMBL" id="LWMU01000080">
    <property type="protein sequence ID" value="KZX11931.1"/>
    <property type="molecule type" value="Genomic_DNA"/>
</dbReference>
<keyword evidence="1" id="KW-0663">Pyridoxal phosphate</keyword>
<dbReference type="Pfam" id="PF01041">
    <property type="entry name" value="DegT_DnrJ_EryC1"/>
    <property type="match status" value="1"/>
</dbReference>
<dbReference type="GO" id="GO:0030170">
    <property type="term" value="F:pyridoxal phosphate binding"/>
    <property type="evidence" value="ECO:0007669"/>
    <property type="project" value="TreeGrafter"/>
</dbReference>
<accession>A0A166AEH5</accession>
<dbReference type="PANTHER" id="PTHR30244:SF34">
    <property type="entry name" value="DTDP-4-AMINO-4,6-DIDEOXYGALACTOSE TRANSAMINASE"/>
    <property type="match status" value="1"/>
</dbReference>
<dbReference type="InterPro" id="IPR015421">
    <property type="entry name" value="PyrdxlP-dep_Trfase_major"/>
</dbReference>
<keyword evidence="3" id="KW-1185">Reference proteome</keyword>
<dbReference type="GO" id="GO:0008483">
    <property type="term" value="F:transaminase activity"/>
    <property type="evidence" value="ECO:0007669"/>
    <property type="project" value="UniProtKB-KW"/>
</dbReference>
<dbReference type="SUPFAM" id="SSF53383">
    <property type="entry name" value="PLP-dependent transferases"/>
    <property type="match status" value="1"/>
</dbReference>
<reference evidence="3" key="1">
    <citation type="journal article" date="2016" name="Genome Announc.">
        <title>Draft Genome Sequences of Methanobrevibacter curvatus DSM11111, Methanobrevibacter cuticularis DSM11139, Methanobrevibacter filiformis DSM11501, and Methanobrevibacter oralis DSM7256.</title>
        <authorList>
            <person name="Poehlein A."/>
            <person name="Seedorf H."/>
        </authorList>
    </citation>
    <scope>NUCLEOTIDE SEQUENCE [LARGE SCALE GENOMIC DNA]</scope>
    <source>
        <strain evidence="3">DSM 7256 / JCM 30027 / ZR</strain>
    </source>
</reference>
<keyword evidence="2" id="KW-0808">Transferase</keyword>
<dbReference type="Proteomes" id="UP000077428">
    <property type="component" value="Unassembled WGS sequence"/>
</dbReference>
<dbReference type="PATRIC" id="fig|66851.6.peg.1467"/>
<keyword evidence="2" id="KW-0032">Aminotransferase</keyword>
<proteinExistence type="inferred from homology"/>
<evidence type="ECO:0000313" key="3">
    <source>
        <dbReference type="Proteomes" id="UP000077428"/>
    </source>
</evidence>
<name>A0A166AEH5_METOA</name>
<dbReference type="InterPro" id="IPR000653">
    <property type="entry name" value="DegT/StrS_aminotransferase"/>
</dbReference>
<dbReference type="STRING" id="66851.MBORA_13500"/>
<dbReference type="Gene3D" id="3.40.640.10">
    <property type="entry name" value="Type I PLP-dependent aspartate aminotransferase-like (Major domain)"/>
    <property type="match status" value="1"/>
</dbReference>
<dbReference type="GO" id="GO:0000271">
    <property type="term" value="P:polysaccharide biosynthetic process"/>
    <property type="evidence" value="ECO:0007669"/>
    <property type="project" value="TreeGrafter"/>
</dbReference>
<evidence type="ECO:0000256" key="1">
    <source>
        <dbReference type="RuleBase" id="RU004508"/>
    </source>
</evidence>
<organism evidence="2 3">
    <name type="scientific">Methanobrevibacter oralis</name>
    <dbReference type="NCBI Taxonomy" id="66851"/>
    <lineage>
        <taxon>Archaea</taxon>
        <taxon>Methanobacteriati</taxon>
        <taxon>Methanobacteriota</taxon>
        <taxon>Methanomada group</taxon>
        <taxon>Methanobacteria</taxon>
        <taxon>Methanobacteriales</taxon>
        <taxon>Methanobacteriaceae</taxon>
        <taxon>Methanobrevibacter</taxon>
    </lineage>
</organism>
<evidence type="ECO:0000313" key="2">
    <source>
        <dbReference type="EMBL" id="KZX11931.1"/>
    </source>
</evidence>
<dbReference type="OrthoDB" id="82426at2157"/>
<dbReference type="RefSeq" id="WP_063720425.1">
    <property type="nucleotide sequence ID" value="NZ_CAJVUI010000002.1"/>
</dbReference>
<dbReference type="AlphaFoldDB" id="A0A166AEH5"/>
<sequence>MFKFKTTPQETKKVMSKVASGEIKDINFEDKCKNKISLLTGHEFSKITSSGNNSIFIALSAIDGPVIIPDQGGWHGFKQIAKFLNKKILTLKTDLGLINTSYLDELDIEKNSALIFTSFAAYSAEQDVKSISKYCKNNGIISIEDASAGIGDKQHKLGCGNYSDIIVSSTGSPKMINAGSGGFISTNNEEFFDKTKLPQKLSKTNEIICAGIHNELNNVADKLELTLNANSYVKKHVVNSIYENKRGINTIILNGKYKEISWKLKKLLPIDKSGFITKCPNYNRVKSKGLCIEIKNLDYNCLEKEYLDKIIEAVNNLQQA</sequence>
<dbReference type="PANTHER" id="PTHR30244">
    <property type="entry name" value="TRANSAMINASE"/>
    <property type="match status" value="1"/>
</dbReference>
<protein>
    <submittedName>
        <fullName evidence="2">DegT/DnrJ/EryC1/StrS aminotransferase family protein</fullName>
    </submittedName>
</protein>
<dbReference type="InterPro" id="IPR015424">
    <property type="entry name" value="PyrdxlP-dep_Trfase"/>
</dbReference>